<dbReference type="AlphaFoldDB" id="A0A5N6LR36"/>
<dbReference type="OrthoDB" id="10262935at2759"/>
<protein>
    <submittedName>
        <fullName evidence="1">Uncharacterized protein</fullName>
    </submittedName>
</protein>
<dbReference type="InterPro" id="IPR014721">
    <property type="entry name" value="Ribsml_uS5_D2-typ_fold_subgr"/>
</dbReference>
<dbReference type="PANTHER" id="PTHR31814">
    <property type="match status" value="1"/>
</dbReference>
<evidence type="ECO:0000313" key="1">
    <source>
        <dbReference type="EMBL" id="KAD2804056.1"/>
    </source>
</evidence>
<gene>
    <name evidence="1" type="ORF">E3N88_37433</name>
</gene>
<sequence>MMINWAKSSSTVKPILLSQKATSIIFSNCFFSRIASAPGKVLITGGYLILERPNAGIVLSTNARFYAIVKPLYDELRPDSWARSIINGPDKAPQRTGRAPAILVLLPTRELVMHKVWKDEGNKETNRKLANKILHSPRKDTFLFTSQVLCVEKTVEFMDEYSLSQEDLESLMVMSKFQL</sequence>
<dbReference type="GO" id="GO:0004631">
    <property type="term" value="F:phosphomevalonate kinase activity"/>
    <property type="evidence" value="ECO:0007669"/>
    <property type="project" value="TreeGrafter"/>
</dbReference>
<dbReference type="Proteomes" id="UP000326396">
    <property type="component" value="Linkage Group LG8"/>
</dbReference>
<dbReference type="GO" id="GO:0005777">
    <property type="term" value="C:peroxisome"/>
    <property type="evidence" value="ECO:0007669"/>
    <property type="project" value="TreeGrafter"/>
</dbReference>
<dbReference type="InterPro" id="IPR035102">
    <property type="entry name" value="Phosphomevalonate_kinase"/>
</dbReference>
<dbReference type="Gene3D" id="3.30.230.10">
    <property type="match status" value="1"/>
</dbReference>
<dbReference type="EMBL" id="SZYD01000018">
    <property type="protein sequence ID" value="KAD2804056.1"/>
    <property type="molecule type" value="Genomic_DNA"/>
</dbReference>
<dbReference type="GO" id="GO:0019287">
    <property type="term" value="P:isopentenyl diphosphate biosynthetic process, mevalonate pathway"/>
    <property type="evidence" value="ECO:0007669"/>
    <property type="project" value="TreeGrafter"/>
</dbReference>
<accession>A0A5N6LR36</accession>
<evidence type="ECO:0000313" key="2">
    <source>
        <dbReference type="Proteomes" id="UP000326396"/>
    </source>
</evidence>
<dbReference type="GO" id="GO:0010142">
    <property type="term" value="P:farnesyl diphosphate biosynthetic process, mevalonate pathway"/>
    <property type="evidence" value="ECO:0007669"/>
    <property type="project" value="TreeGrafter"/>
</dbReference>
<reference evidence="1 2" key="1">
    <citation type="submission" date="2019-05" db="EMBL/GenBank/DDBJ databases">
        <title>Mikania micrantha, genome provides insights into the molecular mechanism of rapid growth.</title>
        <authorList>
            <person name="Liu B."/>
        </authorList>
    </citation>
    <scope>NUCLEOTIDE SEQUENCE [LARGE SCALE GENOMIC DNA]</scope>
    <source>
        <strain evidence="1">NLD-2019</strain>
        <tissue evidence="1">Leaf</tissue>
    </source>
</reference>
<proteinExistence type="predicted"/>
<name>A0A5N6LR36_9ASTR</name>
<comment type="caution">
    <text evidence="1">The sequence shown here is derived from an EMBL/GenBank/DDBJ whole genome shotgun (WGS) entry which is preliminary data.</text>
</comment>
<dbReference type="PANTHER" id="PTHR31814:SF6">
    <property type="entry name" value="PHOSPHOMEVALONATE KINASE"/>
    <property type="match status" value="1"/>
</dbReference>
<keyword evidence="2" id="KW-1185">Reference proteome</keyword>
<organism evidence="1 2">
    <name type="scientific">Mikania micrantha</name>
    <name type="common">bitter vine</name>
    <dbReference type="NCBI Taxonomy" id="192012"/>
    <lineage>
        <taxon>Eukaryota</taxon>
        <taxon>Viridiplantae</taxon>
        <taxon>Streptophyta</taxon>
        <taxon>Embryophyta</taxon>
        <taxon>Tracheophyta</taxon>
        <taxon>Spermatophyta</taxon>
        <taxon>Magnoliopsida</taxon>
        <taxon>eudicotyledons</taxon>
        <taxon>Gunneridae</taxon>
        <taxon>Pentapetalae</taxon>
        <taxon>asterids</taxon>
        <taxon>campanulids</taxon>
        <taxon>Asterales</taxon>
        <taxon>Asteraceae</taxon>
        <taxon>Asteroideae</taxon>
        <taxon>Heliantheae alliance</taxon>
        <taxon>Eupatorieae</taxon>
        <taxon>Mikania</taxon>
    </lineage>
</organism>